<sequence length="239" mass="25309">MADLLYVNFSDADPAPTGVTADGNGPDFTFGAAPKSDIYASPRVPTVLHDYTAPVVCRRIPKAQFKSLQVTAAAAWRTQFDQAGLVFTLPTRSNPDPNAANASDVAHHPAWVKAGIEVNDGCPCVSVVARAPGGTGGWSDWSLIPLSLTGEALGGVVPVTLQFTREKNALMIWLLRDGGATKLFIRKVPWVFLDDVATTGTLGEDVLVGAYAAQPDPYDVSSGESLQVTFSGFNIETTE</sequence>
<evidence type="ECO:0000313" key="2">
    <source>
        <dbReference type="Proteomes" id="UP001642405"/>
    </source>
</evidence>
<dbReference type="Pfam" id="PF07081">
    <property type="entry name" value="DUF1349"/>
    <property type="match status" value="1"/>
</dbReference>
<protein>
    <submittedName>
        <fullName evidence="1">Uncharacterized protein</fullName>
    </submittedName>
</protein>
<gene>
    <name evidence="1" type="ORF">SCUCBS95973_007131</name>
</gene>
<dbReference type="PANTHER" id="PTHR35332:SF2">
    <property type="entry name" value="REGULATION OF ENOLASE PROTEIN 1"/>
    <property type="match status" value="1"/>
</dbReference>
<dbReference type="PANTHER" id="PTHR35332">
    <property type="entry name" value="REGULATION OF ENOLASE PROTEIN 1"/>
    <property type="match status" value="1"/>
</dbReference>
<dbReference type="Proteomes" id="UP001642405">
    <property type="component" value="Unassembled WGS sequence"/>
</dbReference>
<reference evidence="1 2" key="1">
    <citation type="submission" date="2024-01" db="EMBL/GenBank/DDBJ databases">
        <authorList>
            <person name="Allen C."/>
            <person name="Tagirdzhanova G."/>
        </authorList>
    </citation>
    <scope>NUCLEOTIDE SEQUENCE [LARGE SCALE GENOMIC DNA]</scope>
</reference>
<comment type="caution">
    <text evidence="1">The sequence shown here is derived from an EMBL/GenBank/DDBJ whole genome shotgun (WGS) entry which is preliminary data.</text>
</comment>
<dbReference type="EMBL" id="CAWUHB010000047">
    <property type="protein sequence ID" value="CAK7229176.1"/>
    <property type="molecule type" value="Genomic_DNA"/>
</dbReference>
<accession>A0ABP0CDF7</accession>
<keyword evidence="2" id="KW-1185">Reference proteome</keyword>
<proteinExistence type="predicted"/>
<evidence type="ECO:0000313" key="1">
    <source>
        <dbReference type="EMBL" id="CAK7229176.1"/>
    </source>
</evidence>
<dbReference type="Gene3D" id="2.60.120.200">
    <property type="match status" value="1"/>
</dbReference>
<organism evidence="1 2">
    <name type="scientific">Sporothrix curviconia</name>
    <dbReference type="NCBI Taxonomy" id="1260050"/>
    <lineage>
        <taxon>Eukaryota</taxon>
        <taxon>Fungi</taxon>
        <taxon>Dikarya</taxon>
        <taxon>Ascomycota</taxon>
        <taxon>Pezizomycotina</taxon>
        <taxon>Sordariomycetes</taxon>
        <taxon>Sordariomycetidae</taxon>
        <taxon>Ophiostomatales</taxon>
        <taxon>Ophiostomataceae</taxon>
        <taxon>Sporothrix</taxon>
    </lineage>
</organism>
<name>A0ABP0CDF7_9PEZI</name>
<dbReference type="InterPro" id="IPR009784">
    <property type="entry name" value="DUF1349"/>
</dbReference>